<reference evidence="2" key="1">
    <citation type="submission" date="2019-08" db="EMBL/GenBank/DDBJ databases">
        <authorList>
            <person name="Kucharzyk K."/>
            <person name="Murdoch R.W."/>
            <person name="Higgins S."/>
            <person name="Loffler F."/>
        </authorList>
    </citation>
    <scope>NUCLEOTIDE SEQUENCE</scope>
</reference>
<feature type="compositionally biased region" description="Polar residues" evidence="1">
    <location>
        <begin position="776"/>
        <end position="786"/>
    </location>
</feature>
<accession>A0A644V0Q2</accession>
<feature type="region of interest" description="Disordered" evidence="1">
    <location>
        <begin position="187"/>
        <end position="208"/>
    </location>
</feature>
<organism evidence="2">
    <name type="scientific">bioreactor metagenome</name>
    <dbReference type="NCBI Taxonomy" id="1076179"/>
    <lineage>
        <taxon>unclassified sequences</taxon>
        <taxon>metagenomes</taxon>
        <taxon>ecological metagenomes</taxon>
    </lineage>
</organism>
<sequence length="806" mass="87021">MREGRDARRDPFQMPVKLADLDRGVGLGMGDVDAGERDPLARAGRVHGRADLAHLRPPDPHAIAVKDRVLALDLEADELARRRLLAPAQRLAPDEIGGLRFQRHGEADAGLERVGLVGEIVAREDQPRLDPAQIEPGKPHRLDAVFGAGAEHRLEDRLAVLRMAEDLVAKLAGIARARHDDRHTLGPADAAHGEAEPAEIGQGGLVRRGPDDFRHQRARARPLHRQIVHLIGRGADHHGEAKPRRLLAHPHPALVRAADPAEVLRTQTEQRAIVDHAAMRIAHRRIDDLTVAQLRHVARQHPVHQRLGIGAGHLELAQRGQVHRNHALARRPIAFDRIAFREGIRQPEAAIFDEIAGQGGKTVVEGAFTRHDRLRVGGGAPGRGAREPLARAIAAHMDVGEIPAIGRGGVVRAGRGDADQIGQRAQQHVIAGPRPRLIRNQHAMRVDAGVEEEIRRHPARAGGNAMRGQRGVEVVRAVRVPRIANVVVIFRRAGHGEGVVPAAGVLDHLDQRGEVLIVVFRVQPRVRIGVPHQRAGGGDVERVHDAAVELARIEALEIGALAAVDVEDLEEFARLHHIGLGGCRFHPQIQKRIGERIGQREAARGARRGAGDLHRQRGCRVLALGIHRRARRGDDHDALALRGEAHGLAGARSGAEKPDGAGRAQVDPPALERTAQPGERGLARGEQVAQPVHRAIARPAQKAAIDPPVRMRGQQLGALPALVVGHLDPVACPDLEHERAATGHGVALLGRAGPIGKRPARTRRRGRAGAKERVSGQKQHGLSLSSGKEGGRPEAPAQGDTTQFAR</sequence>
<name>A0A644V0Q2_9ZZZZ</name>
<evidence type="ECO:0000256" key="1">
    <source>
        <dbReference type="SAM" id="MobiDB-lite"/>
    </source>
</evidence>
<feature type="region of interest" description="Disordered" evidence="1">
    <location>
        <begin position="649"/>
        <end position="669"/>
    </location>
</feature>
<proteinExistence type="predicted"/>
<gene>
    <name evidence="2" type="ORF">SDC9_30437</name>
</gene>
<dbReference type="AlphaFoldDB" id="A0A644V0Q2"/>
<feature type="region of interest" description="Disordered" evidence="1">
    <location>
        <begin position="749"/>
        <end position="806"/>
    </location>
</feature>
<evidence type="ECO:0000313" key="2">
    <source>
        <dbReference type="EMBL" id="MPL84472.1"/>
    </source>
</evidence>
<dbReference type="EMBL" id="VSSQ01000190">
    <property type="protein sequence ID" value="MPL84472.1"/>
    <property type="molecule type" value="Genomic_DNA"/>
</dbReference>
<comment type="caution">
    <text evidence="2">The sequence shown here is derived from an EMBL/GenBank/DDBJ whole genome shotgun (WGS) entry which is preliminary data.</text>
</comment>
<protein>
    <submittedName>
        <fullName evidence="2">Uncharacterized protein</fullName>
    </submittedName>
</protein>
<feature type="compositionally biased region" description="Basic residues" evidence="1">
    <location>
        <begin position="758"/>
        <end position="768"/>
    </location>
</feature>